<dbReference type="EMBL" id="DS469697">
    <property type="protein sequence ID" value="EDO35460.1"/>
    <property type="molecule type" value="Genomic_DNA"/>
</dbReference>
<keyword evidence="3" id="KW-1185">Reference proteome</keyword>
<proteinExistence type="predicted"/>
<evidence type="ECO:0008006" key="4">
    <source>
        <dbReference type="Google" id="ProtNLM"/>
    </source>
</evidence>
<evidence type="ECO:0000313" key="3">
    <source>
        <dbReference type="Proteomes" id="UP000001593"/>
    </source>
</evidence>
<dbReference type="SUPFAM" id="SSF56219">
    <property type="entry name" value="DNase I-like"/>
    <property type="match status" value="1"/>
</dbReference>
<organism evidence="2 3">
    <name type="scientific">Nematostella vectensis</name>
    <name type="common">Starlet sea anemone</name>
    <dbReference type="NCBI Taxonomy" id="45351"/>
    <lineage>
        <taxon>Eukaryota</taxon>
        <taxon>Metazoa</taxon>
        <taxon>Cnidaria</taxon>
        <taxon>Anthozoa</taxon>
        <taxon>Hexacorallia</taxon>
        <taxon>Actiniaria</taxon>
        <taxon>Edwardsiidae</taxon>
        <taxon>Nematostella</taxon>
    </lineage>
</organism>
<dbReference type="InterPro" id="IPR036691">
    <property type="entry name" value="Endo/exonu/phosph_ase_sf"/>
</dbReference>
<feature type="compositionally biased region" description="Basic and acidic residues" evidence="1">
    <location>
        <begin position="48"/>
        <end position="60"/>
    </location>
</feature>
<feature type="region of interest" description="Disordered" evidence="1">
    <location>
        <begin position="43"/>
        <end position="67"/>
    </location>
</feature>
<evidence type="ECO:0000256" key="1">
    <source>
        <dbReference type="SAM" id="MobiDB-lite"/>
    </source>
</evidence>
<gene>
    <name evidence="2" type="ORF">NEMVEDRAFT_v1g245997</name>
</gene>
<dbReference type="Proteomes" id="UP000001593">
    <property type="component" value="Unassembled WGS sequence"/>
</dbReference>
<dbReference type="AlphaFoldDB" id="A7SLA8"/>
<name>A7SLA8_NEMVE</name>
<accession>A7SLA8</accession>
<reference evidence="2 3" key="1">
    <citation type="journal article" date="2007" name="Science">
        <title>Sea anemone genome reveals ancestral eumetazoan gene repertoire and genomic organization.</title>
        <authorList>
            <person name="Putnam N.H."/>
            <person name="Srivastava M."/>
            <person name="Hellsten U."/>
            <person name="Dirks B."/>
            <person name="Chapman J."/>
            <person name="Salamov A."/>
            <person name="Terry A."/>
            <person name="Shapiro H."/>
            <person name="Lindquist E."/>
            <person name="Kapitonov V.V."/>
            <person name="Jurka J."/>
            <person name="Genikhovich G."/>
            <person name="Grigoriev I.V."/>
            <person name="Lucas S.M."/>
            <person name="Steele R.E."/>
            <person name="Finnerty J.R."/>
            <person name="Technau U."/>
            <person name="Martindale M.Q."/>
            <person name="Rokhsar D.S."/>
        </authorList>
    </citation>
    <scope>NUCLEOTIDE SEQUENCE [LARGE SCALE GENOMIC DNA]</scope>
    <source>
        <strain evidence="3">CH2 X CH6</strain>
    </source>
</reference>
<dbReference type="InParanoid" id="A7SLA8"/>
<evidence type="ECO:0000313" key="2">
    <source>
        <dbReference type="EMBL" id="EDO35460.1"/>
    </source>
</evidence>
<dbReference type="Gene3D" id="3.60.10.10">
    <property type="entry name" value="Endonuclease/exonuclease/phosphatase"/>
    <property type="match status" value="1"/>
</dbReference>
<sequence>MASSSKDSASCSEDSVSSLAADLKGMTLGQGTVFKVMSINIGKHKKDDKKEQVHTEDDKKRKGLAQQKREKVVDLLNEEKPDLVFLQECSSARELENSLPPSFKCAEGAVNDTNKSCSCIVFNEDNIEVKPFGITHLYLKENAKLSDEEEFLERLKDGKGGLRDEKKKNIFSELLILLDEVCNKAECKVLVGGGFNLKYAKAEEVVQEGSNQYNLYTKGSQGKPMDDMVDYFMYNGPPGDVRNVRVGDAIDLFYHKPLYADFKLK</sequence>
<protein>
    <recommendedName>
        <fullName evidence="4">Nocturnin</fullName>
    </recommendedName>
</protein>
<dbReference type="HOGENOM" id="CLU_068131_0_0_1"/>